<reference evidence="2" key="1">
    <citation type="submission" date="2024-02" db="EMBL/GenBank/DDBJ databases">
        <authorList>
            <consortium name="ELIXIR-Norway"/>
            <consortium name="Elixir Norway"/>
        </authorList>
    </citation>
    <scope>NUCLEOTIDE SEQUENCE</scope>
</reference>
<proteinExistence type="predicted"/>
<evidence type="ECO:0000313" key="3">
    <source>
        <dbReference type="Proteomes" id="UP001497512"/>
    </source>
</evidence>
<feature type="compositionally biased region" description="Polar residues" evidence="1">
    <location>
        <begin position="153"/>
        <end position="162"/>
    </location>
</feature>
<dbReference type="Proteomes" id="UP001497512">
    <property type="component" value="Chromosome 3"/>
</dbReference>
<dbReference type="EMBL" id="OZ019895">
    <property type="protein sequence ID" value="CAK9219542.1"/>
    <property type="molecule type" value="Genomic_DNA"/>
</dbReference>
<accession>A0ABP0UDS5</accession>
<name>A0ABP0UDS5_9BRYO</name>
<gene>
    <name evidence="2" type="ORF">CSSPTR1EN2_LOCUS14611</name>
</gene>
<feature type="compositionally biased region" description="Basic and acidic residues" evidence="1">
    <location>
        <begin position="104"/>
        <end position="116"/>
    </location>
</feature>
<organism evidence="2 3">
    <name type="scientific">Sphagnum troendelagicum</name>
    <dbReference type="NCBI Taxonomy" id="128251"/>
    <lineage>
        <taxon>Eukaryota</taxon>
        <taxon>Viridiplantae</taxon>
        <taxon>Streptophyta</taxon>
        <taxon>Embryophyta</taxon>
        <taxon>Bryophyta</taxon>
        <taxon>Sphagnophytina</taxon>
        <taxon>Sphagnopsida</taxon>
        <taxon>Sphagnales</taxon>
        <taxon>Sphagnaceae</taxon>
        <taxon>Sphagnum</taxon>
    </lineage>
</organism>
<sequence length="169" mass="18465">MTRGAQGGKREKACYQISELNLVLVEHEDGKGGSGQVPHHKMPMPDQVEMAIVKVEKATANKVDEAKKLAEQMAVVEVSSTKKLSRTPKGEREKGFGPLNPESGEGRAFMEKDSSKGKPPRAYKDNAQVVKELGSTFDSSKLNEEEEGNLKGLTSQRSQSGLPSKWKKP</sequence>
<evidence type="ECO:0000313" key="2">
    <source>
        <dbReference type="EMBL" id="CAK9219542.1"/>
    </source>
</evidence>
<feature type="region of interest" description="Disordered" evidence="1">
    <location>
        <begin position="76"/>
        <end position="169"/>
    </location>
</feature>
<keyword evidence="3" id="KW-1185">Reference proteome</keyword>
<evidence type="ECO:0000256" key="1">
    <source>
        <dbReference type="SAM" id="MobiDB-lite"/>
    </source>
</evidence>
<protein>
    <submittedName>
        <fullName evidence="2">Uncharacterized protein</fullName>
    </submittedName>
</protein>